<proteinExistence type="predicted"/>
<evidence type="ECO:0000313" key="2">
    <source>
        <dbReference type="Proteomes" id="UP000005408"/>
    </source>
</evidence>
<organism evidence="1 2">
    <name type="scientific">Magallana gigas</name>
    <name type="common">Pacific oyster</name>
    <name type="synonym">Crassostrea gigas</name>
    <dbReference type="NCBI Taxonomy" id="29159"/>
    <lineage>
        <taxon>Eukaryota</taxon>
        <taxon>Metazoa</taxon>
        <taxon>Spiralia</taxon>
        <taxon>Lophotrochozoa</taxon>
        <taxon>Mollusca</taxon>
        <taxon>Bivalvia</taxon>
        <taxon>Autobranchia</taxon>
        <taxon>Pteriomorphia</taxon>
        <taxon>Ostreida</taxon>
        <taxon>Ostreoidea</taxon>
        <taxon>Ostreidae</taxon>
        <taxon>Magallana</taxon>
    </lineage>
</organism>
<reference evidence="1" key="1">
    <citation type="submission" date="2022-08" db="UniProtKB">
        <authorList>
            <consortium name="EnsemblMetazoa"/>
        </authorList>
    </citation>
    <scope>IDENTIFICATION</scope>
    <source>
        <strain evidence="1">05x7-T-G4-1.051#20</strain>
    </source>
</reference>
<dbReference type="Proteomes" id="UP000005408">
    <property type="component" value="Unassembled WGS sequence"/>
</dbReference>
<dbReference type="AlphaFoldDB" id="A0A8W8P3K6"/>
<evidence type="ECO:0000313" key="1">
    <source>
        <dbReference type="EnsemblMetazoa" id="G8757.1:cds"/>
    </source>
</evidence>
<keyword evidence="2" id="KW-1185">Reference proteome</keyword>
<protein>
    <submittedName>
        <fullName evidence="1">Uncharacterized protein</fullName>
    </submittedName>
</protein>
<accession>A0A8W8P3K6</accession>
<name>A0A8W8P3K6_MAGGI</name>
<dbReference type="EnsemblMetazoa" id="G8757.1">
    <property type="protein sequence ID" value="G8757.1:cds"/>
    <property type="gene ID" value="G8757"/>
</dbReference>
<sequence>MSARLTSNVVGLNAQSQPKKIETIDEMFPSQNPTYSCVEEGVFTFVLKITSEIDLALDQFPSNTTLQWILSPEAPVEKPPAPLLEDLLRSKSFLHAEDQDNWLRTQHKVTEDIINTTAEKTKGQRNNAVLAIVRKQRITASNFGQVLKAEFGYTSLEP</sequence>